<dbReference type="GO" id="GO:0035556">
    <property type="term" value="P:intracellular signal transduction"/>
    <property type="evidence" value="ECO:0007669"/>
    <property type="project" value="TreeGrafter"/>
</dbReference>
<dbReference type="InterPro" id="IPR000719">
    <property type="entry name" value="Prot_kinase_dom"/>
</dbReference>
<dbReference type="SMART" id="SM00220">
    <property type="entry name" value="S_TKc"/>
    <property type="match status" value="1"/>
</dbReference>
<keyword evidence="4" id="KW-0808">Transferase</keyword>
<dbReference type="PROSITE" id="PS50011">
    <property type="entry name" value="PROTEIN_KINASE_DOM"/>
    <property type="match status" value="1"/>
</dbReference>
<dbReference type="EMBL" id="JARKIE010000199">
    <property type="protein sequence ID" value="KAJ7668043.1"/>
    <property type="molecule type" value="Genomic_DNA"/>
</dbReference>
<dbReference type="PANTHER" id="PTHR24346:SF30">
    <property type="entry name" value="MATERNAL EMBRYONIC LEUCINE ZIPPER KINASE"/>
    <property type="match status" value="1"/>
</dbReference>
<evidence type="ECO:0000313" key="4">
    <source>
        <dbReference type="EMBL" id="KAJ7668043.1"/>
    </source>
</evidence>
<accession>A0AAD7CWR3</accession>
<name>A0AAD7CWR3_MYCRO</name>
<dbReference type="SUPFAM" id="SSF56112">
    <property type="entry name" value="Protein kinase-like (PK-like)"/>
    <property type="match status" value="1"/>
</dbReference>
<organism evidence="4 5">
    <name type="scientific">Mycena rosella</name>
    <name type="common">Pink bonnet</name>
    <name type="synonym">Agaricus rosellus</name>
    <dbReference type="NCBI Taxonomy" id="1033263"/>
    <lineage>
        <taxon>Eukaryota</taxon>
        <taxon>Fungi</taxon>
        <taxon>Dikarya</taxon>
        <taxon>Basidiomycota</taxon>
        <taxon>Agaricomycotina</taxon>
        <taxon>Agaricomycetes</taxon>
        <taxon>Agaricomycetidae</taxon>
        <taxon>Agaricales</taxon>
        <taxon>Marasmiineae</taxon>
        <taxon>Mycenaceae</taxon>
        <taxon>Mycena</taxon>
    </lineage>
</organism>
<feature type="domain" description="Protein kinase" evidence="3">
    <location>
        <begin position="68"/>
        <end position="413"/>
    </location>
</feature>
<evidence type="ECO:0000256" key="2">
    <source>
        <dbReference type="ARBA" id="ARBA00022840"/>
    </source>
</evidence>
<protein>
    <submittedName>
        <fullName evidence="4">Kinase-like domain-containing protein</fullName>
    </submittedName>
</protein>
<dbReference type="GO" id="GO:0005737">
    <property type="term" value="C:cytoplasm"/>
    <property type="evidence" value="ECO:0007669"/>
    <property type="project" value="TreeGrafter"/>
</dbReference>
<evidence type="ECO:0000313" key="5">
    <source>
        <dbReference type="Proteomes" id="UP001221757"/>
    </source>
</evidence>
<dbReference type="PANTHER" id="PTHR24346">
    <property type="entry name" value="MAP/MICROTUBULE AFFINITY-REGULATING KINASE"/>
    <property type="match status" value="1"/>
</dbReference>
<evidence type="ECO:0000256" key="1">
    <source>
        <dbReference type="ARBA" id="ARBA00022741"/>
    </source>
</evidence>
<dbReference type="Proteomes" id="UP001221757">
    <property type="component" value="Unassembled WGS sequence"/>
</dbReference>
<dbReference type="GO" id="GO:0004674">
    <property type="term" value="F:protein serine/threonine kinase activity"/>
    <property type="evidence" value="ECO:0007669"/>
    <property type="project" value="TreeGrafter"/>
</dbReference>
<reference evidence="4" key="1">
    <citation type="submission" date="2023-03" db="EMBL/GenBank/DDBJ databases">
        <title>Massive genome expansion in bonnet fungi (Mycena s.s.) driven by repeated elements and novel gene families across ecological guilds.</title>
        <authorList>
            <consortium name="Lawrence Berkeley National Laboratory"/>
            <person name="Harder C.B."/>
            <person name="Miyauchi S."/>
            <person name="Viragh M."/>
            <person name="Kuo A."/>
            <person name="Thoen E."/>
            <person name="Andreopoulos B."/>
            <person name="Lu D."/>
            <person name="Skrede I."/>
            <person name="Drula E."/>
            <person name="Henrissat B."/>
            <person name="Morin E."/>
            <person name="Kohler A."/>
            <person name="Barry K."/>
            <person name="LaButti K."/>
            <person name="Morin E."/>
            <person name="Salamov A."/>
            <person name="Lipzen A."/>
            <person name="Mereny Z."/>
            <person name="Hegedus B."/>
            <person name="Baldrian P."/>
            <person name="Stursova M."/>
            <person name="Weitz H."/>
            <person name="Taylor A."/>
            <person name="Grigoriev I.V."/>
            <person name="Nagy L.G."/>
            <person name="Martin F."/>
            <person name="Kauserud H."/>
        </authorList>
    </citation>
    <scope>NUCLEOTIDE SEQUENCE</scope>
    <source>
        <strain evidence="4">CBHHK067</strain>
    </source>
</reference>
<gene>
    <name evidence="4" type="ORF">B0H17DRAFT_226385</name>
</gene>
<evidence type="ECO:0000259" key="3">
    <source>
        <dbReference type="PROSITE" id="PS50011"/>
    </source>
</evidence>
<dbReference type="Gene3D" id="1.10.510.10">
    <property type="entry name" value="Transferase(Phosphotransferase) domain 1"/>
    <property type="match status" value="1"/>
</dbReference>
<keyword evidence="4" id="KW-0418">Kinase</keyword>
<keyword evidence="5" id="KW-1185">Reference proteome</keyword>
<dbReference type="GO" id="GO:0005524">
    <property type="term" value="F:ATP binding"/>
    <property type="evidence" value="ECO:0007669"/>
    <property type="project" value="UniProtKB-KW"/>
</dbReference>
<dbReference type="InterPro" id="IPR011009">
    <property type="entry name" value="Kinase-like_dom_sf"/>
</dbReference>
<dbReference type="AlphaFoldDB" id="A0AAD7CWR3"/>
<proteinExistence type="predicted"/>
<sequence length="427" mass="49219">MFTLPYLKNASIEEASINICGNLKPANLICRDKEHARKARCCSINRALPSEKEAFWFQRRVFLAKAGYSLRPKFHPGFVGPTPPGRYNLGDDHTAQHPRRHIMDAERISDGQEVMLKWVSRKTHPFEVEIGWLFSTPALARNPKNHCIPILDVLQDPHDEDKQIIVMPRLIRFDEPIFDTVGEVMDCFRQIFEGIQFMHENFVAHRDCSLLNILQDPTKLFPRGFHPVNYCLNPTNDGLAYSITRTECWPRYYIIDFGLSRRYDPTQGPPLERVVPGGDLNPPEYAGTECNPFPADIYCLGNLLKRHFIRSAPSCGGDNHSPLQFLKPLVDDMTHKNPAMRPTIGEVIQRFNKHCEQLSRWQLRKPGQALEWNGWFDQVFRQLRNTIKGIAPLPSNSKSTPPRALSARMRTFYTKTPRVDEKGLRKY</sequence>
<keyword evidence="1" id="KW-0547">Nucleotide-binding</keyword>
<keyword evidence="2" id="KW-0067">ATP-binding</keyword>
<comment type="caution">
    <text evidence="4">The sequence shown here is derived from an EMBL/GenBank/DDBJ whole genome shotgun (WGS) entry which is preliminary data.</text>
</comment>